<evidence type="ECO:0000313" key="2">
    <source>
        <dbReference type="Proteomes" id="UP001153461"/>
    </source>
</evidence>
<dbReference type="Proteomes" id="UP001153461">
    <property type="component" value="Unassembled WGS sequence"/>
</dbReference>
<organism evidence="1 2">
    <name type="scientific">Penicillium nalgiovense</name>
    <dbReference type="NCBI Taxonomy" id="60175"/>
    <lineage>
        <taxon>Eukaryota</taxon>
        <taxon>Fungi</taxon>
        <taxon>Dikarya</taxon>
        <taxon>Ascomycota</taxon>
        <taxon>Pezizomycotina</taxon>
        <taxon>Eurotiomycetes</taxon>
        <taxon>Eurotiomycetidae</taxon>
        <taxon>Eurotiales</taxon>
        <taxon>Aspergillaceae</taxon>
        <taxon>Penicillium</taxon>
    </lineage>
</organism>
<evidence type="ECO:0000313" key="1">
    <source>
        <dbReference type="EMBL" id="CAG7966223.1"/>
    </source>
</evidence>
<sequence>MIFCTMASPDHLTPGASHPKFGSDYAEKEIGAIFPEPAVLLSESHKSYLIERHGTLDLDPIPSMDSADPYNWPSWKISGIGTVFRIPS</sequence>
<dbReference type="OrthoDB" id="4352039at2759"/>
<comment type="caution">
    <text evidence="1">The sequence shown here is derived from an EMBL/GenBank/DDBJ whole genome shotgun (WGS) entry which is preliminary data.</text>
</comment>
<reference evidence="1" key="1">
    <citation type="submission" date="2021-07" db="EMBL/GenBank/DDBJ databases">
        <authorList>
            <person name="Branca A.L. A."/>
        </authorList>
    </citation>
    <scope>NUCLEOTIDE SEQUENCE</scope>
</reference>
<dbReference type="AlphaFoldDB" id="A0A9W4MN99"/>
<dbReference type="EMBL" id="CAJVNV010000022">
    <property type="protein sequence ID" value="CAG7966223.1"/>
    <property type="molecule type" value="Genomic_DNA"/>
</dbReference>
<proteinExistence type="predicted"/>
<gene>
    <name evidence="1" type="ORF">PNAL_LOCUS914</name>
</gene>
<protein>
    <submittedName>
        <fullName evidence="1">Uncharacterized protein</fullName>
    </submittedName>
</protein>
<name>A0A9W4MN99_PENNA</name>
<accession>A0A9W4MN99</accession>